<dbReference type="InterPro" id="IPR036388">
    <property type="entry name" value="WH-like_DNA-bd_sf"/>
</dbReference>
<dbReference type="InterPro" id="IPR042197">
    <property type="entry name" value="Apaf_helical"/>
</dbReference>
<evidence type="ECO:0000256" key="5">
    <source>
        <dbReference type="ARBA" id="ARBA00022840"/>
    </source>
</evidence>
<evidence type="ECO:0000313" key="12">
    <source>
        <dbReference type="Proteomes" id="UP001341840"/>
    </source>
</evidence>
<feature type="domain" description="NB-ARC" evidence="6">
    <location>
        <begin position="177"/>
        <end position="350"/>
    </location>
</feature>
<dbReference type="Pfam" id="PF18052">
    <property type="entry name" value="Rx_N"/>
    <property type="match status" value="1"/>
</dbReference>
<dbReference type="EMBL" id="JASCZI010091310">
    <property type="protein sequence ID" value="MED6149879.1"/>
    <property type="molecule type" value="Genomic_DNA"/>
</dbReference>
<dbReference type="Pfam" id="PF23559">
    <property type="entry name" value="WHD_DRP"/>
    <property type="match status" value="1"/>
</dbReference>
<keyword evidence="12" id="KW-1185">Reference proteome</keyword>
<dbReference type="Pfam" id="PF25019">
    <property type="entry name" value="LRR_R13L1-DRL21"/>
    <property type="match status" value="1"/>
</dbReference>
<dbReference type="Pfam" id="PF00931">
    <property type="entry name" value="NB-ARC"/>
    <property type="match status" value="1"/>
</dbReference>
<sequence length="1264" mass="143278">MATALVGGAFLSATIQTLLDNISSSEFRDYFRSTLLDGALLDELETTLLTLQIVLDDAEEKQFTNPLVKQWLAKLKDVVLNTEDLLDEIGYDSLRCKVEAATHQDINNQVRDLISSPFNQFYKEINSKMEMMLQRLKPFVAQKDILNLQSVSRRVSHRTPTSSLVNESAIVGRNDDKEKLVNMLLSDSDNGINGGSNIGVIAILGMGGVGKTTLAQLLYNNEQVQEHFGLKAWVCVSEDFDALRVTKTLLKSIAKISEDHDTENLDFLRVELKQRLRGKKFLFVLDDLWNDKYNDWDELMTPFSSGKNGSKVIITTRQHRVAEVAHTFPIHRLEPLSDEECWCLICKHAFGGEGSGRYPHLEVIGRKLARKCSGLPLAAKTLGGLLRSRVDAKEWSKVLNSNIWNLPNNDVLPALRLSYLYLSTHLKRCFAYCSIFPKGYQLDEKNLVLLWMAEGLVNSEADKEMEEIGEDYFIELVQRSLIEPSTVGSFAMHDLVNDLARDVSGRSCFRFEHGKIPLDVRHLSYELEVYDSSEKFEDFYELKSLRSFIPLSPVWLGKTHLSRKVLDDLLPSLKCLRVLSLARYSNITNLPTSIGNLVHLRYLDLSYTEIQRLPDSTCSLYNLQTLILFYCYFLIELPTNIGKLVNLRHLDISGTRLEYMPMQIVDLPNLKTLTAFVVDKKKQGQGLSVGELRKLPHLQCKLSMKNLQNVVEANEAIEANLKSKEKIEEIEFGWGETAEDSRIQKEVLEQLEPSKNLRKLAINFYGGTSFPNWLGDASFTNLASISISYSAHCISLPPLGQLPFLKSLDLFEMEFLSIGPEFYGKAESSTSSFQPFPSLEVLVFLKMPNWEEWLSFGTEGREFPFPNLQAMQLVDCPQLRGSLPLHLPSLAELHIEGCDRLLLGNDEFQYCKLNHLKISNRGYYSQLVSISRMILSSNVLQHLTLQLFPSLTEFPAEGLPTSLQSLEITCCWNLEFLPSDTWCNYTCLTSLKLWQSCHSMTCFLLDGFPALKNLEIASCEDLQSIMILEDDASQFPLCLEILKLSACEKLTLLPASFDKLKSLQELIICNLPNIVSLPRLPPNLASLEIRQCAKLLPASMIEAGLQSLTSLSKCSLGWWNDELVDTLMKDRILPTSLVSLEISILHDLKSIEGHGIGHLTSLERLEICHCSALDSMHLPRLMSLRHLRIFKCPRLEALPEDSLSSLNLLCIEESPLLEARYERGGEDWHKIAHIPAEWQREKEKLRKIKDFLYTTTLNSAFKPL</sequence>
<dbReference type="InterPro" id="IPR041118">
    <property type="entry name" value="Rx_N"/>
</dbReference>
<gene>
    <name evidence="11" type="ORF">PIB30_066885</name>
</gene>
<keyword evidence="4" id="KW-0611">Plant defense</keyword>
<evidence type="ECO:0000259" key="8">
    <source>
        <dbReference type="Pfam" id="PF23559"/>
    </source>
</evidence>
<dbReference type="Pfam" id="PF25013">
    <property type="entry name" value="LRR_Zer-1"/>
    <property type="match status" value="1"/>
</dbReference>
<dbReference type="PANTHER" id="PTHR36766:SF40">
    <property type="entry name" value="DISEASE RESISTANCE PROTEIN RGA3"/>
    <property type="match status" value="1"/>
</dbReference>
<dbReference type="Gene3D" id="3.80.10.10">
    <property type="entry name" value="Ribonuclease Inhibitor"/>
    <property type="match status" value="2"/>
</dbReference>
<evidence type="ECO:0000256" key="2">
    <source>
        <dbReference type="ARBA" id="ARBA00022737"/>
    </source>
</evidence>
<dbReference type="Gene3D" id="1.10.10.10">
    <property type="entry name" value="Winged helix-like DNA-binding domain superfamily/Winged helix DNA-binding domain"/>
    <property type="match status" value="1"/>
</dbReference>
<dbReference type="InterPro" id="IPR027417">
    <property type="entry name" value="P-loop_NTPase"/>
</dbReference>
<dbReference type="Proteomes" id="UP001341840">
    <property type="component" value="Unassembled WGS sequence"/>
</dbReference>
<feature type="domain" description="Disease resistance protein winged helix" evidence="8">
    <location>
        <begin position="435"/>
        <end position="500"/>
    </location>
</feature>
<dbReference type="PRINTS" id="PR00364">
    <property type="entry name" value="DISEASERSIST"/>
</dbReference>
<feature type="domain" description="Disease resistance N-terminal" evidence="7">
    <location>
        <begin position="26"/>
        <end position="100"/>
    </location>
</feature>
<dbReference type="InterPro" id="IPR058922">
    <property type="entry name" value="WHD_DRP"/>
</dbReference>
<dbReference type="InterPro" id="IPR056845">
    <property type="entry name" value="LRR_Zer-1"/>
</dbReference>
<dbReference type="SUPFAM" id="SSF52058">
    <property type="entry name" value="L domain-like"/>
    <property type="match status" value="2"/>
</dbReference>
<feature type="domain" description="R13L1/DRL21-like LRR repeat region" evidence="10">
    <location>
        <begin position="690"/>
        <end position="813"/>
    </location>
</feature>
<evidence type="ECO:0000256" key="1">
    <source>
        <dbReference type="ARBA" id="ARBA00022614"/>
    </source>
</evidence>
<dbReference type="Gene3D" id="1.20.5.4130">
    <property type="match status" value="1"/>
</dbReference>
<dbReference type="Gene3D" id="3.40.50.300">
    <property type="entry name" value="P-loop containing nucleotide triphosphate hydrolases"/>
    <property type="match status" value="1"/>
</dbReference>
<organism evidence="11 12">
    <name type="scientific">Stylosanthes scabra</name>
    <dbReference type="NCBI Taxonomy" id="79078"/>
    <lineage>
        <taxon>Eukaryota</taxon>
        <taxon>Viridiplantae</taxon>
        <taxon>Streptophyta</taxon>
        <taxon>Embryophyta</taxon>
        <taxon>Tracheophyta</taxon>
        <taxon>Spermatophyta</taxon>
        <taxon>Magnoliopsida</taxon>
        <taxon>eudicotyledons</taxon>
        <taxon>Gunneridae</taxon>
        <taxon>Pentapetalae</taxon>
        <taxon>rosids</taxon>
        <taxon>fabids</taxon>
        <taxon>Fabales</taxon>
        <taxon>Fabaceae</taxon>
        <taxon>Papilionoideae</taxon>
        <taxon>50 kb inversion clade</taxon>
        <taxon>dalbergioids sensu lato</taxon>
        <taxon>Dalbergieae</taxon>
        <taxon>Pterocarpus clade</taxon>
        <taxon>Stylosanthes</taxon>
    </lineage>
</organism>
<evidence type="ECO:0000313" key="11">
    <source>
        <dbReference type="EMBL" id="MED6149879.1"/>
    </source>
</evidence>
<dbReference type="SUPFAM" id="SSF52540">
    <property type="entry name" value="P-loop containing nucleoside triphosphate hydrolases"/>
    <property type="match status" value="1"/>
</dbReference>
<evidence type="ECO:0000256" key="3">
    <source>
        <dbReference type="ARBA" id="ARBA00022741"/>
    </source>
</evidence>
<keyword evidence="2" id="KW-0677">Repeat</keyword>
<proteinExistence type="predicted"/>
<evidence type="ECO:0000259" key="6">
    <source>
        <dbReference type="Pfam" id="PF00931"/>
    </source>
</evidence>
<comment type="caution">
    <text evidence="11">The sequence shown here is derived from an EMBL/GenBank/DDBJ whole genome shotgun (WGS) entry which is preliminary data.</text>
</comment>
<evidence type="ECO:0000259" key="7">
    <source>
        <dbReference type="Pfam" id="PF18052"/>
    </source>
</evidence>
<keyword evidence="1" id="KW-0433">Leucine-rich repeat</keyword>
<evidence type="ECO:0000259" key="9">
    <source>
        <dbReference type="Pfam" id="PF25013"/>
    </source>
</evidence>
<evidence type="ECO:0000259" key="10">
    <source>
        <dbReference type="Pfam" id="PF25019"/>
    </source>
</evidence>
<dbReference type="InterPro" id="IPR003591">
    <property type="entry name" value="Leu-rich_rpt_typical-subtyp"/>
</dbReference>
<dbReference type="SMART" id="SM00369">
    <property type="entry name" value="LRR_TYP"/>
    <property type="match status" value="3"/>
</dbReference>
<evidence type="ECO:0008006" key="13">
    <source>
        <dbReference type="Google" id="ProtNLM"/>
    </source>
</evidence>
<reference evidence="11 12" key="1">
    <citation type="journal article" date="2023" name="Plants (Basel)">
        <title>Bridging the Gap: Combining Genomics and Transcriptomics Approaches to Understand Stylosanthes scabra, an Orphan Legume from the Brazilian Caatinga.</title>
        <authorList>
            <person name="Ferreira-Neto J.R.C."/>
            <person name="da Silva M.D."/>
            <person name="Binneck E."/>
            <person name="de Melo N.F."/>
            <person name="da Silva R.H."/>
            <person name="de Melo A.L.T.M."/>
            <person name="Pandolfi V."/>
            <person name="Bustamante F.O."/>
            <person name="Brasileiro-Vidal A.C."/>
            <person name="Benko-Iseppon A.M."/>
        </authorList>
    </citation>
    <scope>NUCLEOTIDE SEQUENCE [LARGE SCALE GENOMIC DNA]</scope>
    <source>
        <tissue evidence="11">Leaves</tissue>
    </source>
</reference>
<accession>A0ABU6TN12</accession>
<feature type="domain" description="Zer-1-like leucine-rich repeats region" evidence="9">
    <location>
        <begin position="595"/>
        <end position="656"/>
    </location>
</feature>
<dbReference type="InterPro" id="IPR056789">
    <property type="entry name" value="LRR_R13L1-DRL21"/>
</dbReference>
<keyword evidence="5" id="KW-0067">ATP-binding</keyword>
<dbReference type="InterPro" id="IPR032675">
    <property type="entry name" value="LRR_dom_sf"/>
</dbReference>
<dbReference type="PANTHER" id="PTHR36766">
    <property type="entry name" value="PLANT BROAD-SPECTRUM MILDEW RESISTANCE PROTEIN RPW8"/>
    <property type="match status" value="1"/>
</dbReference>
<dbReference type="Gene3D" id="1.10.8.430">
    <property type="entry name" value="Helical domain of apoptotic protease-activating factors"/>
    <property type="match status" value="1"/>
</dbReference>
<name>A0ABU6TN12_9FABA</name>
<evidence type="ECO:0000256" key="4">
    <source>
        <dbReference type="ARBA" id="ARBA00022821"/>
    </source>
</evidence>
<dbReference type="InterPro" id="IPR002182">
    <property type="entry name" value="NB-ARC"/>
</dbReference>
<protein>
    <recommendedName>
        <fullName evidence="13">LRR and NB-ARC domain disease resistance protein</fullName>
    </recommendedName>
</protein>
<keyword evidence="3" id="KW-0547">Nucleotide-binding</keyword>